<dbReference type="Proteomes" id="UP000619293">
    <property type="component" value="Unassembled WGS sequence"/>
</dbReference>
<protein>
    <recommendedName>
        <fullName evidence="3">3-methyladenine DNA glycosylase AlkC</fullName>
    </recommendedName>
</protein>
<proteinExistence type="predicted"/>
<comment type="caution">
    <text evidence="1">The sequence shown here is derived from an EMBL/GenBank/DDBJ whole genome shotgun (WGS) entry which is preliminary data.</text>
</comment>
<gene>
    <name evidence="1" type="primary">yhaZ</name>
    <name evidence="1" type="ORF">Cch02nite_29370</name>
</gene>
<sequence>MADLKDHVNDASIGRLAAAVSRVHPAFPAADFTAAAGRGLEPLALKQRVSAVAAQLAVFLPRPFPHAARVLREAVAASPLDMWSGWPATDYVAGHGLGHPDDALPTLAALTPHATAEFAIRPYLATHPERTLAQLHAWATDPDQHLRRLASEGSRPRLPWASRVPMLADPQVTIPVLDRLHDDPEPYVRRSVANHLNDITKDHPEVALATARRWAATGGDGTAWVIRHALRSLVKQGHPEALGLLGFDHGADVAVTGLTVTPGTLPIGGQVTIAFTLTADTGVRAAVDYVVHHAGARGPRAPKVFKLTTADLEPGRPRQVTRRHTFQHVSVRRLYPGPHRVDIQVNGRVLAGAEITLHDGH</sequence>
<dbReference type="EMBL" id="BONG01000016">
    <property type="protein sequence ID" value="GIF89493.1"/>
    <property type="molecule type" value="Genomic_DNA"/>
</dbReference>
<dbReference type="SUPFAM" id="SSF48371">
    <property type="entry name" value="ARM repeat"/>
    <property type="match status" value="1"/>
</dbReference>
<dbReference type="InterPro" id="IPR016024">
    <property type="entry name" value="ARM-type_fold"/>
</dbReference>
<organism evidence="1 2">
    <name type="scientific">Catellatospora chokoriensis</name>
    <dbReference type="NCBI Taxonomy" id="310353"/>
    <lineage>
        <taxon>Bacteria</taxon>
        <taxon>Bacillati</taxon>
        <taxon>Actinomycetota</taxon>
        <taxon>Actinomycetes</taxon>
        <taxon>Micromonosporales</taxon>
        <taxon>Micromonosporaceae</taxon>
        <taxon>Catellatospora</taxon>
    </lineage>
</organism>
<accession>A0A8J3K340</accession>
<dbReference type="Pfam" id="PF08713">
    <property type="entry name" value="DNA_alkylation"/>
    <property type="match status" value="1"/>
</dbReference>
<evidence type="ECO:0000313" key="1">
    <source>
        <dbReference type="EMBL" id="GIF89493.1"/>
    </source>
</evidence>
<dbReference type="AlphaFoldDB" id="A0A8J3K340"/>
<dbReference type="InterPro" id="IPR014825">
    <property type="entry name" value="DNA_alkylation"/>
</dbReference>
<keyword evidence="2" id="KW-1185">Reference proteome</keyword>
<reference evidence="1 2" key="1">
    <citation type="submission" date="2021-01" db="EMBL/GenBank/DDBJ databases">
        <title>Whole genome shotgun sequence of Catellatospora chokoriensis NBRC 107358.</title>
        <authorList>
            <person name="Komaki H."/>
            <person name="Tamura T."/>
        </authorList>
    </citation>
    <scope>NUCLEOTIDE SEQUENCE [LARGE SCALE GENOMIC DNA]</scope>
    <source>
        <strain evidence="1 2">NBRC 107358</strain>
    </source>
</reference>
<evidence type="ECO:0008006" key="3">
    <source>
        <dbReference type="Google" id="ProtNLM"/>
    </source>
</evidence>
<evidence type="ECO:0000313" key="2">
    <source>
        <dbReference type="Proteomes" id="UP000619293"/>
    </source>
</evidence>
<name>A0A8J3K340_9ACTN</name>
<dbReference type="RefSeq" id="WP_191839762.1">
    <property type="nucleotide sequence ID" value="NZ_BAAALB010000009.1"/>
</dbReference>
<dbReference type="Gene3D" id="1.25.40.290">
    <property type="entry name" value="ARM repeat domains"/>
    <property type="match status" value="1"/>
</dbReference>